<dbReference type="InterPro" id="IPR036020">
    <property type="entry name" value="WW_dom_sf"/>
</dbReference>
<feature type="domain" description="BAG" evidence="19">
    <location>
        <begin position="769"/>
        <end position="846"/>
    </location>
</feature>
<keyword evidence="12" id="KW-0539">Nucleus</keyword>
<evidence type="ECO:0000256" key="13">
    <source>
        <dbReference type="ARBA" id="ARBA00071046"/>
    </source>
</evidence>
<keyword evidence="21" id="KW-1185">Reference proteome</keyword>
<keyword evidence="11" id="KW-0143">Chaperone</keyword>
<dbReference type="SUPFAM" id="SSF63491">
    <property type="entry name" value="BAG domain"/>
    <property type="match status" value="1"/>
</dbReference>
<feature type="region of interest" description="Disordered" evidence="16">
    <location>
        <begin position="387"/>
        <end position="436"/>
    </location>
</feature>
<dbReference type="Pfam" id="PF00397">
    <property type="entry name" value="WW"/>
    <property type="match status" value="1"/>
</dbReference>
<feature type="compositionally biased region" description="Pro residues" evidence="16">
    <location>
        <begin position="675"/>
        <end position="684"/>
    </location>
</feature>
<gene>
    <name evidence="20" type="primary">BAG3</name>
</gene>
<evidence type="ECO:0000256" key="14">
    <source>
        <dbReference type="ARBA" id="ARBA00075979"/>
    </source>
</evidence>
<evidence type="ECO:0000256" key="8">
    <source>
        <dbReference type="ARBA" id="ARBA00022737"/>
    </source>
</evidence>
<reference evidence="20" key="3">
    <citation type="submission" date="2025-09" db="UniProtKB">
        <authorList>
            <consortium name="Ensembl"/>
        </authorList>
    </citation>
    <scope>IDENTIFICATION</scope>
</reference>
<keyword evidence="9" id="KW-0832">Ubl conjugation</keyword>
<feature type="compositionally biased region" description="Pro residues" evidence="16">
    <location>
        <begin position="715"/>
        <end position="729"/>
    </location>
</feature>
<evidence type="ECO:0000256" key="3">
    <source>
        <dbReference type="ARBA" id="ARBA00022481"/>
    </source>
</evidence>
<evidence type="ECO:0000256" key="12">
    <source>
        <dbReference type="ARBA" id="ARBA00023242"/>
    </source>
</evidence>
<dbReference type="GO" id="GO:0046716">
    <property type="term" value="P:muscle cell cellular homeostasis"/>
    <property type="evidence" value="ECO:0007669"/>
    <property type="project" value="UniProtKB-ARBA"/>
</dbReference>
<evidence type="ECO:0000256" key="11">
    <source>
        <dbReference type="ARBA" id="ARBA00023186"/>
    </source>
</evidence>
<organism evidence="20 21">
    <name type="scientific">Callithrix jacchus</name>
    <name type="common">White-tufted-ear marmoset</name>
    <name type="synonym">Simia Jacchus</name>
    <dbReference type="NCBI Taxonomy" id="9483"/>
    <lineage>
        <taxon>Eukaryota</taxon>
        <taxon>Metazoa</taxon>
        <taxon>Chordata</taxon>
        <taxon>Craniata</taxon>
        <taxon>Vertebrata</taxon>
        <taxon>Euteleostomi</taxon>
        <taxon>Mammalia</taxon>
        <taxon>Eutheria</taxon>
        <taxon>Euarchontoglires</taxon>
        <taxon>Primates</taxon>
        <taxon>Haplorrhini</taxon>
        <taxon>Platyrrhini</taxon>
        <taxon>Cebidae</taxon>
        <taxon>Callitrichinae</taxon>
        <taxon>Callithrix</taxon>
        <taxon>Callithrix</taxon>
    </lineage>
</organism>
<dbReference type="PROSITE" id="PS51035">
    <property type="entry name" value="BAG"/>
    <property type="match status" value="1"/>
</dbReference>
<sequence>MLTYFFFSLCIDGALVFDPSDHPDTKKSQAVDRALESDPSDDPEGKKYPADDRALESDSSDDPEGKKYPADDRALESDPSDDPEGKKYPADDRALESNPSETRKSQTAQEIGENSCRNHICMDHFSLKFSSCSTIFLEDSTTSCPHFETTLKSVALDFYFLIKEREGYLSYRIFDEHVYPLKHRTEEYIMYDPSETMIYKFIHTLFYVKSLKVAVAIIIMVYIPRLIWYSRIYICSATWRRIILGAILVAIKVRSNVPVCNKDLCRRFEKTTVDNLSEEAISRHFHPSQATSPPPLIHKGARRRLPGHVGGGEGPAAAARPETRRPEPAFRTRAPAAPAPGRPQPLPSMSAATHSPMMQVASGNGDRDPLPPGWEIKIDPQTGWPFFVDHNSRTTTWNDPRVPPEGPKETSSSANGPSREGSRLLPAREGHPVYPQLRPGYIPIPVLHEGTENRQPHPFHAYPQPGMQRFRTEAAAAAPQRSQSPQRGMPETTQLDKQCGQVAAAAAVQPPASHGLERSQSPAASDCSSSSSSASLPSSGRSSLGSHQLPRGYISIPVIHEQNITRPAAQPSFHQAQKMHYPAQQGEYQTHQPVYHKIQGDDWEPRPLRAASPFRSPVQSASSREGSPARSSTPLHSPSPIRVHTVVDRPQQPMTHRESAPIPQPENKPESKPGPVGPDLPPGHVPIQVIRKEVDSKPVSQKPPPPSEKVEVKVPPAPVPCPSPSPGPSAVPSSPKNVATEERAAPSTAPAEATPPKPGEDEAPPKHPGVLKVEAILEKVQGLEQAVDNFEGKKTDKKYLMIEEYLTKELLALDSVDPEGRADVRQARRDGVRKVQTILEKLEQKAIDVPGQVQVYELQPGSLEADQPLQAIMEMGAMAADKGKTNAGSGEDPHTETQQPEAAAAASNPSSTTDTTGNPAAP</sequence>
<dbReference type="GO" id="GO:0050821">
    <property type="term" value="P:protein stabilization"/>
    <property type="evidence" value="ECO:0007669"/>
    <property type="project" value="UniProtKB-ARBA"/>
</dbReference>
<evidence type="ECO:0000256" key="7">
    <source>
        <dbReference type="ARBA" id="ARBA00022703"/>
    </source>
</evidence>
<dbReference type="Gene3D" id="1.20.58.120">
    <property type="entry name" value="BAG domain"/>
    <property type="match status" value="1"/>
</dbReference>
<feature type="compositionally biased region" description="Low complexity" evidence="16">
    <location>
        <begin position="896"/>
        <end position="916"/>
    </location>
</feature>
<dbReference type="PROSITE" id="PS01159">
    <property type="entry name" value="WW_DOMAIN_1"/>
    <property type="match status" value="1"/>
</dbReference>
<feature type="region of interest" description="Disordered" evidence="16">
    <location>
        <begin position="471"/>
        <end position="548"/>
    </location>
</feature>
<dbReference type="Pfam" id="PF02179">
    <property type="entry name" value="BAG"/>
    <property type="match status" value="1"/>
</dbReference>
<evidence type="ECO:0000256" key="1">
    <source>
        <dbReference type="ARBA" id="ARBA00004123"/>
    </source>
</evidence>
<feature type="domain" description="WW" evidence="18">
    <location>
        <begin position="368"/>
        <end position="402"/>
    </location>
</feature>
<dbReference type="InterPro" id="IPR036533">
    <property type="entry name" value="BAG_dom_sf"/>
</dbReference>
<evidence type="ECO:0000256" key="6">
    <source>
        <dbReference type="ARBA" id="ARBA00022553"/>
    </source>
</evidence>
<dbReference type="InterPro" id="IPR001202">
    <property type="entry name" value="WW_dom"/>
</dbReference>
<evidence type="ECO:0000313" key="21">
    <source>
        <dbReference type="Proteomes" id="UP000008225"/>
    </source>
</evidence>
<dbReference type="GO" id="GO:0051087">
    <property type="term" value="F:protein-folding chaperone binding"/>
    <property type="evidence" value="ECO:0007669"/>
    <property type="project" value="InterPro"/>
</dbReference>
<feature type="compositionally biased region" description="Low complexity" evidence="16">
    <location>
        <begin position="474"/>
        <end position="487"/>
    </location>
</feature>
<dbReference type="Proteomes" id="UP000008225">
    <property type="component" value="Chromosome 12"/>
</dbReference>
<feature type="region of interest" description="Disordered" evidence="16">
    <location>
        <begin position="878"/>
        <end position="922"/>
    </location>
</feature>
<feature type="region of interest" description="Disordered" evidence="16">
    <location>
        <begin position="17"/>
        <end position="112"/>
    </location>
</feature>
<protein>
    <recommendedName>
        <fullName evidence="13">BAG family molecular chaperone regulator 3</fullName>
    </recommendedName>
    <alternativeName>
        <fullName evidence="15">Bcl-2-associated athanogene 3</fullName>
    </alternativeName>
    <alternativeName>
        <fullName evidence="14">Bcl-2-binding protein Bis</fullName>
    </alternativeName>
</protein>
<feature type="compositionally biased region" description="Low complexity" evidence="16">
    <location>
        <begin position="745"/>
        <end position="754"/>
    </location>
</feature>
<evidence type="ECO:0000256" key="5">
    <source>
        <dbReference type="ARBA" id="ARBA00022499"/>
    </source>
</evidence>
<feature type="region of interest" description="Disordered" evidence="16">
    <location>
        <begin position="283"/>
        <end position="351"/>
    </location>
</feature>
<comment type="subcellular location">
    <subcellularLocation>
        <location evidence="2">Cytoplasm</location>
    </subcellularLocation>
    <subcellularLocation>
        <location evidence="1">Nucleus</location>
    </subcellularLocation>
</comment>
<accession>A0A8I3XDT6</accession>
<dbReference type="SUPFAM" id="SSF51045">
    <property type="entry name" value="WW domain"/>
    <property type="match status" value="1"/>
</dbReference>
<dbReference type="PROSITE" id="PS50020">
    <property type="entry name" value="WW_DOMAIN_2"/>
    <property type="match status" value="1"/>
</dbReference>
<feature type="compositionally biased region" description="Pro residues" evidence="16">
    <location>
        <begin position="337"/>
        <end position="346"/>
    </location>
</feature>
<feature type="region of interest" description="Disordered" evidence="16">
    <location>
        <begin position="599"/>
        <end position="769"/>
    </location>
</feature>
<evidence type="ECO:0000256" key="15">
    <source>
        <dbReference type="ARBA" id="ARBA00078716"/>
    </source>
</evidence>
<feature type="compositionally biased region" description="Basic and acidic residues" evidence="16">
    <location>
        <begin position="321"/>
        <end position="330"/>
    </location>
</feature>
<proteinExistence type="predicted"/>
<evidence type="ECO:0000256" key="16">
    <source>
        <dbReference type="SAM" id="MobiDB-lite"/>
    </source>
</evidence>
<feature type="signal peptide" evidence="17">
    <location>
        <begin position="1"/>
        <end position="16"/>
    </location>
</feature>
<dbReference type="Gene3D" id="2.20.70.10">
    <property type="match status" value="1"/>
</dbReference>
<dbReference type="GO" id="GO:0005737">
    <property type="term" value="C:cytoplasm"/>
    <property type="evidence" value="ECO:0007669"/>
    <property type="project" value="UniProtKB-SubCell"/>
</dbReference>
<evidence type="ECO:0000259" key="18">
    <source>
        <dbReference type="PROSITE" id="PS50020"/>
    </source>
</evidence>
<dbReference type="GO" id="GO:0097191">
    <property type="term" value="P:extrinsic apoptotic signaling pathway"/>
    <property type="evidence" value="ECO:0007669"/>
    <property type="project" value="UniProtKB-ARBA"/>
</dbReference>
<dbReference type="InterPro" id="IPR003103">
    <property type="entry name" value="BAG_domain"/>
</dbReference>
<dbReference type="GeneTree" id="ENSGT00940000159204"/>
<dbReference type="FunFam" id="1.20.58.120:FF:000006">
    <property type="entry name" value="BAG family molecular chaperone regulator 3"/>
    <property type="match status" value="1"/>
</dbReference>
<name>A0A8I3XDT6_CALJA</name>
<dbReference type="SMART" id="SM00264">
    <property type="entry name" value="BAG"/>
    <property type="match status" value="1"/>
</dbReference>
<dbReference type="FunFam" id="2.20.70.10:FF:000007">
    <property type="entry name" value="E3 ubiquitin-protein ligase HECW2 isoform X1"/>
    <property type="match status" value="1"/>
</dbReference>
<feature type="compositionally biased region" description="Basic and acidic residues" evidence="16">
    <location>
        <begin position="43"/>
        <end position="56"/>
    </location>
</feature>
<dbReference type="Ensembl" id="ENSCJAT00000133736.1">
    <property type="protein sequence ID" value="ENSCJAP00000094030.1"/>
    <property type="gene ID" value="ENSCJAG00000020374.5"/>
</dbReference>
<feature type="compositionally biased region" description="Polar residues" evidence="16">
    <location>
        <begin position="97"/>
        <end position="109"/>
    </location>
</feature>
<keyword evidence="10" id="KW-0007">Acetylation</keyword>
<keyword evidence="5" id="KW-1017">Isopeptide bond</keyword>
<evidence type="ECO:0000256" key="17">
    <source>
        <dbReference type="SAM" id="SignalP"/>
    </source>
</evidence>
<dbReference type="GO" id="GO:0005634">
    <property type="term" value="C:nucleus"/>
    <property type="evidence" value="ECO:0007669"/>
    <property type="project" value="UniProtKB-SubCell"/>
</dbReference>
<dbReference type="PANTHER" id="PTHR14248">
    <property type="entry name" value="CYCLIN Y, ISOFORM A"/>
    <property type="match status" value="1"/>
</dbReference>
<reference evidence="20" key="2">
    <citation type="submission" date="2025-08" db="UniProtKB">
        <authorList>
            <consortium name="Ensembl"/>
        </authorList>
    </citation>
    <scope>IDENTIFICATION</scope>
</reference>
<evidence type="ECO:0000256" key="9">
    <source>
        <dbReference type="ARBA" id="ARBA00022843"/>
    </source>
</evidence>
<feature type="compositionally biased region" description="Basic and acidic residues" evidence="16">
    <location>
        <begin position="63"/>
        <end position="76"/>
    </location>
</feature>
<feature type="compositionally biased region" description="Polar residues" evidence="16">
    <location>
        <begin position="617"/>
        <end position="636"/>
    </location>
</feature>
<feature type="compositionally biased region" description="Low complexity" evidence="16">
    <location>
        <begin position="501"/>
        <end position="546"/>
    </location>
</feature>
<keyword evidence="3" id="KW-0488">Methylation</keyword>
<evidence type="ECO:0000313" key="20">
    <source>
        <dbReference type="Ensembl" id="ENSCJAP00000094030.1"/>
    </source>
</evidence>
<keyword evidence="4" id="KW-0963">Cytoplasm</keyword>
<evidence type="ECO:0000256" key="2">
    <source>
        <dbReference type="ARBA" id="ARBA00004496"/>
    </source>
</evidence>
<keyword evidence="17" id="KW-0732">Signal</keyword>
<dbReference type="AlphaFoldDB" id="A0A8I3XDT6"/>
<feature type="compositionally biased region" description="Basic and acidic residues" evidence="16">
    <location>
        <begin position="19"/>
        <end position="36"/>
    </location>
</feature>
<keyword evidence="8" id="KW-0677">Repeat</keyword>
<dbReference type="SMART" id="SM00456">
    <property type="entry name" value="WW"/>
    <property type="match status" value="1"/>
</dbReference>
<keyword evidence="7" id="KW-0053">Apoptosis</keyword>
<feature type="chain" id="PRO_5035263307" description="BAG family molecular chaperone regulator 3" evidence="17">
    <location>
        <begin position="17"/>
        <end position="922"/>
    </location>
</feature>
<feature type="compositionally biased region" description="Basic and acidic residues" evidence="16">
    <location>
        <begin position="83"/>
        <end position="95"/>
    </location>
</feature>
<evidence type="ECO:0000256" key="4">
    <source>
        <dbReference type="ARBA" id="ARBA00022490"/>
    </source>
</evidence>
<reference evidence="20 21" key="1">
    <citation type="submission" date="2009-03" db="EMBL/GenBank/DDBJ databases">
        <authorList>
            <person name="Warren W."/>
            <person name="Ye L."/>
            <person name="Minx P."/>
            <person name="Worley K."/>
            <person name="Gibbs R."/>
            <person name="Wilson R.K."/>
        </authorList>
    </citation>
    <scope>NUCLEOTIDE SEQUENCE [LARGE SCALE GENOMIC DNA]</scope>
</reference>
<dbReference type="CDD" id="cd00201">
    <property type="entry name" value="WW"/>
    <property type="match status" value="1"/>
</dbReference>
<keyword evidence="6" id="KW-0597">Phosphoprotein</keyword>
<dbReference type="GO" id="GO:0010664">
    <property type="term" value="P:negative regulation of striated muscle cell apoptotic process"/>
    <property type="evidence" value="ECO:0007669"/>
    <property type="project" value="UniProtKB-ARBA"/>
</dbReference>
<evidence type="ECO:0000256" key="10">
    <source>
        <dbReference type="ARBA" id="ARBA00022990"/>
    </source>
</evidence>
<evidence type="ECO:0000259" key="19">
    <source>
        <dbReference type="PROSITE" id="PS51035"/>
    </source>
</evidence>
<feature type="compositionally biased region" description="Basic and acidic residues" evidence="16">
    <location>
        <begin position="420"/>
        <end position="431"/>
    </location>
</feature>